<evidence type="ECO:0000256" key="4">
    <source>
        <dbReference type="ARBA" id="ARBA00022801"/>
    </source>
</evidence>
<reference evidence="6 7" key="1">
    <citation type="submission" date="2016-09" db="EMBL/GenBank/DDBJ databases">
        <title>Extensive genetic diversity and differential bi-allelic expression allows diatom success in the polar Southern Ocean.</title>
        <authorList>
            <consortium name="DOE Joint Genome Institute"/>
            <person name="Mock T."/>
            <person name="Otillar R.P."/>
            <person name="Strauss J."/>
            <person name="Dupont C."/>
            <person name="Frickenhaus S."/>
            <person name="Maumus F."/>
            <person name="Mcmullan M."/>
            <person name="Sanges R."/>
            <person name="Schmutz J."/>
            <person name="Toseland A."/>
            <person name="Valas R."/>
            <person name="Veluchamy A."/>
            <person name="Ward B.J."/>
            <person name="Allen A."/>
            <person name="Barry K."/>
            <person name="Falciatore A."/>
            <person name="Ferrante M."/>
            <person name="Fortunato A.E."/>
            <person name="Gloeckner G."/>
            <person name="Gruber A."/>
            <person name="Hipkin R."/>
            <person name="Janech M."/>
            <person name="Kroth P."/>
            <person name="Leese F."/>
            <person name="Lindquist E."/>
            <person name="Lyon B.R."/>
            <person name="Martin J."/>
            <person name="Mayer C."/>
            <person name="Parker M."/>
            <person name="Quesneville H."/>
            <person name="Raymond J."/>
            <person name="Uhlig C."/>
            <person name="Valentin K.U."/>
            <person name="Worden A.Z."/>
            <person name="Armbrust E.V."/>
            <person name="Bowler C."/>
            <person name="Green B."/>
            <person name="Moulton V."/>
            <person name="Van Oosterhout C."/>
            <person name="Grigoriev I."/>
        </authorList>
    </citation>
    <scope>NUCLEOTIDE SEQUENCE [LARGE SCALE GENOMIC DNA]</scope>
    <source>
        <strain evidence="6 7">CCMP1102</strain>
    </source>
</reference>
<dbReference type="InterPro" id="IPR029058">
    <property type="entry name" value="AB_hydrolase_fold"/>
</dbReference>
<keyword evidence="5" id="KW-0325">Glycoprotein</keyword>
<dbReference type="PANTHER" id="PTHR11010">
    <property type="entry name" value="PROTEASE S28 PRO-X CARBOXYPEPTIDASE-RELATED"/>
    <property type="match status" value="1"/>
</dbReference>
<dbReference type="Proteomes" id="UP000095751">
    <property type="component" value="Unassembled WGS sequence"/>
</dbReference>
<dbReference type="Pfam" id="PF05577">
    <property type="entry name" value="Peptidase_S28"/>
    <property type="match status" value="1"/>
</dbReference>
<accession>A0A1E7EVU0</accession>
<keyword evidence="4" id="KW-0378">Hydrolase</keyword>
<dbReference type="SUPFAM" id="SSF53474">
    <property type="entry name" value="alpha/beta-Hydrolases"/>
    <property type="match status" value="1"/>
</dbReference>
<comment type="similarity">
    <text evidence="1">Belongs to the peptidase S28 family.</text>
</comment>
<dbReference type="GO" id="GO:0008239">
    <property type="term" value="F:dipeptidyl-peptidase activity"/>
    <property type="evidence" value="ECO:0007669"/>
    <property type="project" value="TreeGrafter"/>
</dbReference>
<dbReference type="GO" id="GO:0006508">
    <property type="term" value="P:proteolysis"/>
    <property type="evidence" value="ECO:0007669"/>
    <property type="project" value="UniProtKB-KW"/>
</dbReference>
<keyword evidence="2" id="KW-0645">Protease</keyword>
<dbReference type="Gene3D" id="3.40.50.1820">
    <property type="entry name" value="alpha/beta hydrolase"/>
    <property type="match status" value="1"/>
</dbReference>
<gene>
    <name evidence="6" type="ORF">FRACYDRAFT_247575</name>
</gene>
<dbReference type="EMBL" id="KV784373">
    <property type="protein sequence ID" value="OEU09967.1"/>
    <property type="molecule type" value="Genomic_DNA"/>
</dbReference>
<dbReference type="OrthoDB" id="2130629at2759"/>
<keyword evidence="7" id="KW-1185">Reference proteome</keyword>
<protein>
    <submittedName>
        <fullName evidence="6">Peptidase S28</fullName>
    </submittedName>
</protein>
<dbReference type="PANTHER" id="PTHR11010:SF38">
    <property type="entry name" value="LYSOSOMAL PRO-X CARBOXYPEPTIDASE"/>
    <property type="match status" value="1"/>
</dbReference>
<dbReference type="InterPro" id="IPR042269">
    <property type="entry name" value="Ser_carbopepase_S28_SKS"/>
</dbReference>
<sequence>MFRADEEFQHHLAPFQPSQPTYSQRYLVNDDFFGQKDPLSDGCPGPIFLYTGNEGPVTAFWNSNGFMKYLAEKYGGLLLFFEERYYGESIPTEECCTYLTTQQVLEDYVELLLQVKKDYNAVACPTIAFGGSYGATLAAYMRLAYPFSIQGALASSSELGYYDTAGWEAHNVTSLTFSEIIGKQYDKTEGCLKAIWDVVDLIDATDEKTILATFNFCNVSALKQMKSSIFTYGLEGLPQSNYPYPIGSMPAWPVDYSCSILTDDSIPLLQRAANVTALSMGYALDGDCLNTPEEGPGNIPGDGPGLSSWGYQSCTETIHVFNSIGRGGNGVRDFSYDDEIAKLKQICIDLYDQVPNTDVLAMRYGGFDIGRTTSNTIFSTGLIDPWGGAGISAQDGGDDAIERGVYFFAMEDAAHHLDLRGWNDADPPNVTATRNEEEEIIMGWVRAHATKSGNEYDKVESDGDIMENVVGALSYMMVY</sequence>
<dbReference type="Gene3D" id="1.20.120.980">
    <property type="entry name" value="Serine carboxypeptidase S28, SKS domain"/>
    <property type="match status" value="1"/>
</dbReference>
<proteinExistence type="inferred from homology"/>
<evidence type="ECO:0000313" key="6">
    <source>
        <dbReference type="EMBL" id="OEU09967.1"/>
    </source>
</evidence>
<dbReference type="GO" id="GO:0070008">
    <property type="term" value="F:serine-type exopeptidase activity"/>
    <property type="evidence" value="ECO:0007669"/>
    <property type="project" value="InterPro"/>
</dbReference>
<keyword evidence="3" id="KW-0732">Signal</keyword>
<organism evidence="6 7">
    <name type="scientific">Fragilariopsis cylindrus CCMP1102</name>
    <dbReference type="NCBI Taxonomy" id="635003"/>
    <lineage>
        <taxon>Eukaryota</taxon>
        <taxon>Sar</taxon>
        <taxon>Stramenopiles</taxon>
        <taxon>Ochrophyta</taxon>
        <taxon>Bacillariophyta</taxon>
        <taxon>Bacillariophyceae</taxon>
        <taxon>Bacillariophycidae</taxon>
        <taxon>Bacillariales</taxon>
        <taxon>Bacillariaceae</taxon>
        <taxon>Fragilariopsis</taxon>
    </lineage>
</organism>
<dbReference type="KEGG" id="fcy:FRACYDRAFT_247575"/>
<dbReference type="InterPro" id="IPR008758">
    <property type="entry name" value="Peptidase_S28"/>
</dbReference>
<evidence type="ECO:0000256" key="1">
    <source>
        <dbReference type="ARBA" id="ARBA00011079"/>
    </source>
</evidence>
<dbReference type="AlphaFoldDB" id="A0A1E7EVU0"/>
<evidence type="ECO:0000256" key="2">
    <source>
        <dbReference type="ARBA" id="ARBA00022670"/>
    </source>
</evidence>
<evidence type="ECO:0000313" key="7">
    <source>
        <dbReference type="Proteomes" id="UP000095751"/>
    </source>
</evidence>
<dbReference type="InParanoid" id="A0A1E7EVU0"/>
<name>A0A1E7EVU0_9STRA</name>
<evidence type="ECO:0000256" key="5">
    <source>
        <dbReference type="ARBA" id="ARBA00023180"/>
    </source>
</evidence>
<evidence type="ECO:0000256" key="3">
    <source>
        <dbReference type="ARBA" id="ARBA00022729"/>
    </source>
</evidence>